<dbReference type="SUPFAM" id="SSF50993">
    <property type="entry name" value="Peptidase/esterase 'gauge' domain"/>
    <property type="match status" value="1"/>
</dbReference>
<dbReference type="Pfam" id="PF02897">
    <property type="entry name" value="Peptidase_S9_N"/>
    <property type="match status" value="1"/>
</dbReference>
<evidence type="ECO:0000256" key="3">
    <source>
        <dbReference type="ARBA" id="ARBA00022825"/>
    </source>
</evidence>
<dbReference type="ESTHER" id="9gamm-q3nyp6">
    <property type="family name" value="S9N_PPCE_Peptidase_S9"/>
</dbReference>
<dbReference type="GO" id="GO:0005829">
    <property type="term" value="C:cytosol"/>
    <property type="evidence" value="ECO:0007669"/>
    <property type="project" value="TreeGrafter"/>
</dbReference>
<evidence type="ECO:0000259" key="5">
    <source>
        <dbReference type="Pfam" id="PF00326"/>
    </source>
</evidence>
<dbReference type="InterPro" id="IPR023302">
    <property type="entry name" value="Pept_S9A_N"/>
</dbReference>
<keyword evidence="2 7" id="KW-0378">Hydrolase</keyword>
<name>Q12K08_SHEDO</name>
<evidence type="ECO:0000256" key="1">
    <source>
        <dbReference type="ARBA" id="ARBA00022670"/>
    </source>
</evidence>
<dbReference type="InterPro" id="IPR002470">
    <property type="entry name" value="Peptidase_S9A"/>
</dbReference>
<keyword evidence="4" id="KW-0732">Signal</keyword>
<dbReference type="STRING" id="318161.Sden_2940"/>
<keyword evidence="3" id="KW-0720">Serine protease</keyword>
<dbReference type="GO" id="GO:0006508">
    <property type="term" value="P:proteolysis"/>
    <property type="evidence" value="ECO:0007669"/>
    <property type="project" value="UniProtKB-KW"/>
</dbReference>
<evidence type="ECO:0000313" key="7">
    <source>
        <dbReference type="EMBL" id="ABE56218.1"/>
    </source>
</evidence>
<dbReference type="Gene3D" id="3.40.50.1820">
    <property type="entry name" value="alpha/beta hydrolase"/>
    <property type="match status" value="1"/>
</dbReference>
<sequence>MNKALVSLCVLSAITAGQALAEPASEQKASAKNAKTAVQADKFLWLEEVEGTKPLAWVKDKNAHSATSIKSYPGFDTLVNNSLAILNSKDRIPYAERKGEYLYNFWKDETHVRGIYRRTSLAEYVKDEPKWETVLDIDAIAKADDVSWVYKDINCLAPKNDLCLVSLSRGGADAVEVREFNLTTKSFVKQGYRLPEAKSDLTWLTQDQVLVATDFGGEQGMTDSGYPSVVKLWQRGDSLDKAKFIYQADKSSVAAAAQVLDDGQSKVVLIGDYLTFYTNKVFVYADDKLTKLNIPQDADIKGYFKGNIYIELKSVLNTDKQQFVQGAVLYAPVDSLMSDKPEYQQLTAPDAHSSIAQVAFSKNAVYVNLLEDVKSKLVRFEPKDDNNWTQTTVPFDANGSLTLFDIQQDSDDFFVDYNSFLEPSSFYQVKGAALAINKLKSLPQQFAADKFVTKQYFATSKDGTKVPYFVVMDKNLKFNGKNPTLLYGYGGFEVSLKPKYSADMGKNWLEQGGVYVLSNIRGGGEYGPAWHQAALKHNRHKAYEDFEAVAEDLISRKITSSPHLGIQGGSNGGLLMGAALTRRPELYNAVVCQVPLLDMQRFSQLLAGASWMGEYGNPEVAEDWAYIKTYSPYHNLDKAKQYPKAFFTTSTRDDRVHPAHARKMVAKMESMGIDVLYYENMEGGHSGTADNQQKAELTSLVYAYLLQQLK</sequence>
<dbReference type="EC" id="3.4.21.26" evidence="7"/>
<feature type="chain" id="PRO_5004181192" evidence="4">
    <location>
        <begin position="22"/>
        <end position="710"/>
    </location>
</feature>
<dbReference type="InterPro" id="IPR051167">
    <property type="entry name" value="Prolyl_oligopep/macrocyclase"/>
</dbReference>
<dbReference type="AlphaFoldDB" id="Q12K08"/>
<proteinExistence type="predicted"/>
<protein>
    <submittedName>
        <fullName evidence="7">Prolyl oligopeptidase</fullName>
        <ecNumber evidence="7">3.4.21.26</ecNumber>
    </submittedName>
</protein>
<feature type="domain" description="Peptidase S9 prolyl oligopeptidase catalytic" evidence="5">
    <location>
        <begin position="507"/>
        <end position="710"/>
    </location>
</feature>
<dbReference type="HOGENOM" id="CLU_011290_4_0_6"/>
<dbReference type="eggNOG" id="COG1505">
    <property type="taxonomic scope" value="Bacteria"/>
</dbReference>
<organism evidence="7 8">
    <name type="scientific">Shewanella denitrificans (strain OS217 / ATCC BAA-1090 / DSM 15013)</name>
    <dbReference type="NCBI Taxonomy" id="318161"/>
    <lineage>
        <taxon>Bacteria</taxon>
        <taxon>Pseudomonadati</taxon>
        <taxon>Pseudomonadota</taxon>
        <taxon>Gammaproteobacteria</taxon>
        <taxon>Alteromonadales</taxon>
        <taxon>Shewanellaceae</taxon>
        <taxon>Shewanella</taxon>
    </lineage>
</organism>
<keyword evidence="1" id="KW-0645">Protease</keyword>
<dbReference type="InterPro" id="IPR029058">
    <property type="entry name" value="AB_hydrolase_fold"/>
</dbReference>
<dbReference type="Pfam" id="PF00326">
    <property type="entry name" value="Peptidase_S9"/>
    <property type="match status" value="1"/>
</dbReference>
<dbReference type="KEGG" id="sdn:Sden_2940"/>
<dbReference type="SUPFAM" id="SSF53474">
    <property type="entry name" value="alpha/beta-Hydrolases"/>
    <property type="match status" value="1"/>
</dbReference>
<evidence type="ECO:0000256" key="4">
    <source>
        <dbReference type="SAM" id="SignalP"/>
    </source>
</evidence>
<dbReference type="Proteomes" id="UP000001982">
    <property type="component" value="Chromosome"/>
</dbReference>
<dbReference type="PANTHER" id="PTHR42881">
    <property type="entry name" value="PROLYL ENDOPEPTIDASE"/>
    <property type="match status" value="1"/>
</dbReference>
<dbReference type="PANTHER" id="PTHR42881:SF13">
    <property type="entry name" value="PROLYL ENDOPEPTIDASE"/>
    <property type="match status" value="1"/>
</dbReference>
<dbReference type="GO" id="GO:0070012">
    <property type="term" value="F:oligopeptidase activity"/>
    <property type="evidence" value="ECO:0007669"/>
    <property type="project" value="TreeGrafter"/>
</dbReference>
<feature type="domain" description="Peptidase S9A N-terminal" evidence="6">
    <location>
        <begin position="28"/>
        <end position="430"/>
    </location>
</feature>
<feature type="signal peptide" evidence="4">
    <location>
        <begin position="1"/>
        <end position="21"/>
    </location>
</feature>
<dbReference type="InterPro" id="IPR001375">
    <property type="entry name" value="Peptidase_S9_cat"/>
</dbReference>
<keyword evidence="8" id="KW-1185">Reference proteome</keyword>
<evidence type="ECO:0000313" key="8">
    <source>
        <dbReference type="Proteomes" id="UP000001982"/>
    </source>
</evidence>
<dbReference type="EMBL" id="CP000302">
    <property type="protein sequence ID" value="ABE56218.1"/>
    <property type="molecule type" value="Genomic_DNA"/>
</dbReference>
<dbReference type="OrthoDB" id="9801421at2"/>
<dbReference type="RefSeq" id="WP_011497367.1">
    <property type="nucleotide sequence ID" value="NC_007954.1"/>
</dbReference>
<accession>Q12K08</accession>
<dbReference type="GO" id="GO:0004252">
    <property type="term" value="F:serine-type endopeptidase activity"/>
    <property type="evidence" value="ECO:0007669"/>
    <property type="project" value="UniProtKB-EC"/>
</dbReference>
<evidence type="ECO:0000259" key="6">
    <source>
        <dbReference type="Pfam" id="PF02897"/>
    </source>
</evidence>
<dbReference type="PRINTS" id="PR00862">
    <property type="entry name" value="PROLIGOPTASE"/>
</dbReference>
<gene>
    <name evidence="7" type="ordered locus">Sden_2940</name>
</gene>
<evidence type="ECO:0000256" key="2">
    <source>
        <dbReference type="ARBA" id="ARBA00022801"/>
    </source>
</evidence>
<dbReference type="Gene3D" id="2.130.10.120">
    <property type="entry name" value="Prolyl oligopeptidase, N-terminal domain"/>
    <property type="match status" value="1"/>
</dbReference>
<reference evidence="7 8" key="1">
    <citation type="submission" date="2006-03" db="EMBL/GenBank/DDBJ databases">
        <title>Complete sequence of Shewanella denitrificans OS217.</title>
        <authorList>
            <consortium name="US DOE Joint Genome Institute"/>
            <person name="Copeland A."/>
            <person name="Lucas S."/>
            <person name="Lapidus A."/>
            <person name="Barry K."/>
            <person name="Detter J.C."/>
            <person name="Glavina del Rio T."/>
            <person name="Hammon N."/>
            <person name="Israni S."/>
            <person name="Dalin E."/>
            <person name="Tice H."/>
            <person name="Pitluck S."/>
            <person name="Brettin T."/>
            <person name="Bruce D."/>
            <person name="Han C."/>
            <person name="Tapia R."/>
            <person name="Gilna P."/>
            <person name="Kiss H."/>
            <person name="Schmutz J."/>
            <person name="Larimer F."/>
            <person name="Land M."/>
            <person name="Hauser L."/>
            <person name="Kyrpides N."/>
            <person name="Lykidis A."/>
            <person name="Richardson P."/>
        </authorList>
    </citation>
    <scope>NUCLEOTIDE SEQUENCE [LARGE SCALE GENOMIC DNA]</scope>
    <source>
        <strain evidence="8">OS217 / ATCC BAA-1090 / DSM 15013</strain>
    </source>
</reference>